<dbReference type="GO" id="GO:0006352">
    <property type="term" value="P:DNA-templated transcription initiation"/>
    <property type="evidence" value="ECO:0007669"/>
    <property type="project" value="InterPro"/>
</dbReference>
<name>A0A1I3UXZ4_9PSEU</name>
<dbReference type="Gene3D" id="1.10.1740.10">
    <property type="match status" value="1"/>
</dbReference>
<sequence>MGQPDFGPWLTAAAGGDETAWRLLVRDLSPPVLRVARTVGLDDPDTADVCQNTWLELVRCPGLRDPARLPSWLSTTARRDAVRALAARRRESPCPLPEPPGRAPSPEVVFLAAERDRALWLAVERLPWPHRELVHLLASPCPPTYAEIAGKLGIRPGSVGPLRRRALDRLRRLLEAQGYTRP</sequence>
<dbReference type="InterPro" id="IPR039425">
    <property type="entry name" value="RNA_pol_sigma-70-like"/>
</dbReference>
<evidence type="ECO:0000256" key="1">
    <source>
        <dbReference type="ARBA" id="ARBA00010641"/>
    </source>
</evidence>
<keyword evidence="4" id="KW-0238">DNA-binding</keyword>
<dbReference type="EMBL" id="FORP01000010">
    <property type="protein sequence ID" value="SFJ87722.1"/>
    <property type="molecule type" value="Genomic_DNA"/>
</dbReference>
<keyword evidence="8" id="KW-1185">Reference proteome</keyword>
<evidence type="ECO:0000256" key="3">
    <source>
        <dbReference type="ARBA" id="ARBA00023082"/>
    </source>
</evidence>
<dbReference type="InterPro" id="IPR013325">
    <property type="entry name" value="RNA_pol_sigma_r2"/>
</dbReference>
<dbReference type="Proteomes" id="UP000199025">
    <property type="component" value="Unassembled WGS sequence"/>
</dbReference>
<dbReference type="PANTHER" id="PTHR43133">
    <property type="entry name" value="RNA POLYMERASE ECF-TYPE SIGMA FACTO"/>
    <property type="match status" value="1"/>
</dbReference>
<reference evidence="7 8" key="1">
    <citation type="submission" date="2016-10" db="EMBL/GenBank/DDBJ databases">
        <authorList>
            <person name="de Groot N.N."/>
        </authorList>
    </citation>
    <scope>NUCLEOTIDE SEQUENCE [LARGE SCALE GENOMIC DNA]</scope>
    <source>
        <strain evidence="7 8">DSM 44468</strain>
    </source>
</reference>
<dbReference type="PANTHER" id="PTHR43133:SF8">
    <property type="entry name" value="RNA POLYMERASE SIGMA FACTOR HI_1459-RELATED"/>
    <property type="match status" value="1"/>
</dbReference>
<dbReference type="Pfam" id="PF04542">
    <property type="entry name" value="Sigma70_r2"/>
    <property type="match status" value="1"/>
</dbReference>
<dbReference type="GO" id="GO:0016987">
    <property type="term" value="F:sigma factor activity"/>
    <property type="evidence" value="ECO:0007669"/>
    <property type="project" value="UniProtKB-KW"/>
</dbReference>
<gene>
    <name evidence="7" type="ORF">SAMN05421835_11025</name>
</gene>
<dbReference type="OrthoDB" id="265863at2"/>
<keyword evidence="3" id="KW-0731">Sigma factor</keyword>
<dbReference type="RefSeq" id="WP_091508962.1">
    <property type="nucleotide sequence ID" value="NZ_FORP01000010.1"/>
</dbReference>
<evidence type="ECO:0000259" key="6">
    <source>
        <dbReference type="Pfam" id="PF04542"/>
    </source>
</evidence>
<comment type="similarity">
    <text evidence="1">Belongs to the sigma-70 factor family. ECF subfamily.</text>
</comment>
<organism evidence="7 8">
    <name type="scientific">Amycolatopsis sacchari</name>
    <dbReference type="NCBI Taxonomy" id="115433"/>
    <lineage>
        <taxon>Bacteria</taxon>
        <taxon>Bacillati</taxon>
        <taxon>Actinomycetota</taxon>
        <taxon>Actinomycetes</taxon>
        <taxon>Pseudonocardiales</taxon>
        <taxon>Pseudonocardiaceae</taxon>
        <taxon>Amycolatopsis</taxon>
    </lineage>
</organism>
<dbReference type="InterPro" id="IPR013324">
    <property type="entry name" value="RNA_pol_sigma_r3/r4-like"/>
</dbReference>
<accession>A0A1I3UXZ4</accession>
<dbReference type="SUPFAM" id="SSF88946">
    <property type="entry name" value="Sigma2 domain of RNA polymerase sigma factors"/>
    <property type="match status" value="1"/>
</dbReference>
<dbReference type="GO" id="GO:0003677">
    <property type="term" value="F:DNA binding"/>
    <property type="evidence" value="ECO:0007669"/>
    <property type="project" value="UniProtKB-KW"/>
</dbReference>
<dbReference type="InterPro" id="IPR036388">
    <property type="entry name" value="WH-like_DNA-bd_sf"/>
</dbReference>
<protein>
    <submittedName>
        <fullName evidence="7">RNA polymerase sigma factor, sigma-70 family</fullName>
    </submittedName>
</protein>
<evidence type="ECO:0000256" key="4">
    <source>
        <dbReference type="ARBA" id="ARBA00023125"/>
    </source>
</evidence>
<dbReference type="InterPro" id="IPR014284">
    <property type="entry name" value="RNA_pol_sigma-70_dom"/>
</dbReference>
<dbReference type="SUPFAM" id="SSF88659">
    <property type="entry name" value="Sigma3 and sigma4 domains of RNA polymerase sigma factors"/>
    <property type="match status" value="1"/>
</dbReference>
<evidence type="ECO:0000313" key="8">
    <source>
        <dbReference type="Proteomes" id="UP000199025"/>
    </source>
</evidence>
<dbReference type="STRING" id="115433.SAMN05421835_11025"/>
<keyword evidence="2" id="KW-0805">Transcription regulation</keyword>
<dbReference type="NCBIfam" id="TIGR02937">
    <property type="entry name" value="sigma70-ECF"/>
    <property type="match status" value="1"/>
</dbReference>
<dbReference type="Gene3D" id="1.10.10.10">
    <property type="entry name" value="Winged helix-like DNA-binding domain superfamily/Winged helix DNA-binding domain"/>
    <property type="match status" value="1"/>
</dbReference>
<dbReference type="InterPro" id="IPR007627">
    <property type="entry name" value="RNA_pol_sigma70_r2"/>
</dbReference>
<evidence type="ECO:0000256" key="5">
    <source>
        <dbReference type="ARBA" id="ARBA00023163"/>
    </source>
</evidence>
<keyword evidence="5" id="KW-0804">Transcription</keyword>
<feature type="domain" description="RNA polymerase sigma-70 region 2" evidence="6">
    <location>
        <begin position="24"/>
        <end position="90"/>
    </location>
</feature>
<evidence type="ECO:0000313" key="7">
    <source>
        <dbReference type="EMBL" id="SFJ87722.1"/>
    </source>
</evidence>
<proteinExistence type="inferred from homology"/>
<dbReference type="AlphaFoldDB" id="A0A1I3UXZ4"/>
<evidence type="ECO:0000256" key="2">
    <source>
        <dbReference type="ARBA" id="ARBA00023015"/>
    </source>
</evidence>